<dbReference type="Pfam" id="PF12887">
    <property type="entry name" value="SICA_alpha"/>
    <property type="match status" value="1"/>
</dbReference>
<dbReference type="VEuPathDB" id="PlasmoDB:PKA1H_100038200"/>
<reference evidence="5 6" key="1">
    <citation type="submission" date="2017-05" db="EMBL/GenBank/DDBJ databases">
        <title>PacBio assembly of a Plasmodium knowlesi genome sequence with Hi-C correction and manual annotation of the SICAvar gene family.</title>
        <authorList>
            <person name="Lapp S.A."/>
            <person name="Geraldo J.A."/>
            <person name="Chien J.-T."/>
            <person name="Ay F."/>
            <person name="Pakala S.B."/>
            <person name="Batugedara G."/>
            <person name="Humphrey J.C."/>
            <person name="Debarry J.D."/>
            <person name="Le Roch K.G."/>
            <person name="Galinski M.R."/>
            <person name="Kissinger J.C."/>
        </authorList>
    </citation>
    <scope>NUCLEOTIDE SEQUENCE [LARGE SCALE GENOMIC DNA]</scope>
    <source>
        <strain evidence="6">Malayan Strain Pk1 (A+)</strain>
    </source>
</reference>
<comment type="caution">
    <text evidence="5">The sequence shown here is derived from an EMBL/GenBank/DDBJ whole genome shotgun (WGS) entry which is preliminary data.</text>
</comment>
<dbReference type="VEuPathDB" id="PlasmoDB:PKNH_1325000"/>
<feature type="domain" description="Schizont-infected cell agglutination extracellular beta" evidence="2">
    <location>
        <begin position="937"/>
        <end position="1097"/>
    </location>
</feature>
<dbReference type="Proteomes" id="UP000195012">
    <property type="component" value="Unassembled WGS sequence"/>
</dbReference>
<protein>
    <submittedName>
        <fullName evidence="5">SICAvar type I</fullName>
    </submittedName>
</protein>
<proteinExistence type="predicted"/>
<feature type="domain" description="Schizont-infected cell agglutination extracellular beta" evidence="2">
    <location>
        <begin position="1135"/>
        <end position="1308"/>
    </location>
</feature>
<dbReference type="VEuPathDB" id="PlasmoDB:PKNOH_S07471200"/>
<accession>A0A1Y3DUD7</accession>
<dbReference type="Pfam" id="PF12878">
    <property type="entry name" value="SICA_beta"/>
    <property type="match status" value="6"/>
</dbReference>
<evidence type="ECO:0000259" key="3">
    <source>
        <dbReference type="Pfam" id="PF12879"/>
    </source>
</evidence>
<feature type="domain" description="Schizont-infected cell agglutination extracellular beta" evidence="2">
    <location>
        <begin position="296"/>
        <end position="470"/>
    </location>
</feature>
<evidence type="ECO:0000256" key="1">
    <source>
        <dbReference type="SAM" id="MobiDB-lite"/>
    </source>
</evidence>
<feature type="domain" description="Schizont-infected cell agglutination extracellular beta" evidence="2">
    <location>
        <begin position="725"/>
        <end position="896"/>
    </location>
</feature>
<dbReference type="EMBL" id="NETL01000021">
    <property type="protein sequence ID" value="OTN67075.1"/>
    <property type="molecule type" value="Genomic_DNA"/>
</dbReference>
<sequence length="1758" mass="193242">MAAGGAAVQAGTADPCSGGQDDSGSEATRTKLKDAWDKKWKELTQNGQLVQTERIPGDAGTRVTEMLDDLKRYMKWGDAPGSASTACASLSAGSTGRTGHMKNICKVLVQIVNWMGNLQKDGSNKKNNTLEPSWVPYLRCVVGSGIILRILGNKCKSQDIMNVIFNTMKNGGTEGTLSGMGGICSWVKVDDMEEAEQLLRPTLDQWLNTAKGHTSKGGISGVNNVVHWFKCEGNEKQQEEQAEKEKGKCKSERIMDLLGAGKLGALRTVIDPLEKARVCIQSYIDNNSSGNAGHGKLCNRLQCIDDYLKATKGQTVAAAGQTTTAAALWNDVQTQVTKLATTVSNNVGSDSDADGLCKDVKCPNDGEEECVSKTTCNIMAKALKEVYKKGEADQEDYRIFYPTLRCVILNAFADKLKDRANEGGYACAVEEGIEGAFAAAQEKNKYKEWCNGNGKNDGSCQPCGKQHQVCTAYSIKGTTSLVSKVMNELNKNTTNIQKTLSEISNKVSLCDRMNCIIKQWIDNNTSGATTPGAATTRGVSTTNTDQFWGEKGDVMKLWNELAKKMKETNGKVNGQCDLFATDAEKWACKYLHAGFTELKSISSSITTNAGAYETLHKDPSFVQTMGCFLLHSYAKYMKDKATCNIEKGITQAFESWNVSSNGNCSGTEPCVPCQWNGKDHESCTIKTNGSTDPNYKVEEKLKDIVNEDKDTKIKEMLSNINKRTTLCDHMKCIASHLSSTNGQQKQSNTSAEEFWGKDVKKLWDELVDEMKKKGHVDGNGNGDCTGFDNPSAERACKYLYAAFTKLKELSGSTASQNKNGEILSKDPSFVQTMGCFLLHAYATHIKGKSTCVIDEGIKRAFDSWNPNNNATCKGSNGTEPCVPCKWIEDDYKSCEITTNGSTGTTTPTDVKTKVKEIVNKEEPNTASIIQNINEMKTLCDGLQCIASHLNSPNAQQQKADDFWNKEVKALWTDLSSAMTTNDRSGNGCGQMDNGTGATGGRTATTPERKACNYFHGGLTELYNGSTAAAQPSSSGSNILSKHPSLRQTMGCFLLKEYAKQMGKKSTCPIDSGLRKAFDTAGNGSSVNCKWEEKLDGCNVTTDKGSVTVKTKVDPILTSNEISIEAVTEHINERTTLCDKLQCATSNWFKNHSNVNSVATKKTWCNFWDGAVRTTLQAMFKHIDEKGKTETNAACNDFGDGNPDSVERKACNHITAGLEHINTLSGSGGNDNDQLLARAVGCIALNMYADKIINESKEKCPIHDTKIIEMFNEWNRINNYSCLDSGGSGNGNNNCFVCQRQWEDFNDCKLSVSKTLINTTPPSGSCTSNDNRENVHTEIKKLFEDKNTIKMGETLSTINKMDSFCTKLQCAAKQYHTKTLKKSGTEPVSWNALSGAIGKELAQLLGHMSQKESQAEVTQYCNNDTEWSKLGHTERRTNKAACLLFAAGLQHIYTHGNGPKKDLLKDPSFEQTMGCLFLKEYAKQLEEMAKEKRKGYSWVHPHCSIDQGIKHAFDEINATMKSSSECKNGTNGTNDCFVCTQDENDYKNCLIGSDSVKTNVESMFNEETNKKHMQQTLENTVCPILLTDLLTPFLPLAPVSIGLSAMAYYLWKYFGPLGKGGPRFRRSPTEIPGPSVQEQVLDHVQQDSSHEYQLVKERKPRSAPTRTKRSGRVNRRTIIEIHFEVLDECQKGDTQLNQKDFLELLVQEFMGSELMEEEQVPKEDVLMEGVPMEEVPMESIPLEQAPMERVLSSGSGLLV</sequence>
<feature type="region of interest" description="Disordered" evidence="1">
    <location>
        <begin position="1"/>
        <end position="33"/>
    </location>
</feature>
<feature type="compositionally biased region" description="Low complexity" evidence="1">
    <location>
        <begin position="1"/>
        <end position="13"/>
    </location>
</feature>
<dbReference type="InterPro" id="IPR024288">
    <property type="entry name" value="SICA_C"/>
</dbReference>
<dbReference type="InterPro" id="IPR024290">
    <property type="entry name" value="SICA_extracell_a"/>
</dbReference>
<dbReference type="OrthoDB" id="389533at2759"/>
<feature type="domain" description="Schizont-infected cell agglutination C-terminal" evidence="3">
    <location>
        <begin position="1611"/>
        <end position="1741"/>
    </location>
</feature>
<evidence type="ECO:0000313" key="5">
    <source>
        <dbReference type="EMBL" id="OTN67075.1"/>
    </source>
</evidence>
<name>A0A1Y3DUD7_PLAKN</name>
<evidence type="ECO:0000259" key="4">
    <source>
        <dbReference type="Pfam" id="PF12887"/>
    </source>
</evidence>
<feature type="region of interest" description="Disordered" evidence="1">
    <location>
        <begin position="981"/>
        <end position="1004"/>
    </location>
</feature>
<feature type="domain" description="Schizont-infected cell agglutination extracellular beta" evidence="2">
    <location>
        <begin position="508"/>
        <end position="685"/>
    </location>
</feature>
<gene>
    <name evidence="5" type="ORF">PKNOH_S07471200</name>
</gene>
<dbReference type="InterPro" id="IPR024285">
    <property type="entry name" value="SICA_extracell_b"/>
</dbReference>
<dbReference type="Pfam" id="PF12879">
    <property type="entry name" value="SICA_C"/>
    <property type="match status" value="1"/>
</dbReference>
<feature type="domain" description="Schizont-infected cell agglutination extracellular beta" evidence="2">
    <location>
        <begin position="1362"/>
        <end position="1549"/>
    </location>
</feature>
<evidence type="ECO:0000259" key="2">
    <source>
        <dbReference type="Pfam" id="PF12878"/>
    </source>
</evidence>
<organism evidence="5 6">
    <name type="scientific">Plasmodium knowlesi</name>
    <dbReference type="NCBI Taxonomy" id="5850"/>
    <lineage>
        <taxon>Eukaryota</taxon>
        <taxon>Sar</taxon>
        <taxon>Alveolata</taxon>
        <taxon>Apicomplexa</taxon>
        <taxon>Aconoidasida</taxon>
        <taxon>Haemosporida</taxon>
        <taxon>Plasmodiidae</taxon>
        <taxon>Plasmodium</taxon>
        <taxon>Plasmodium (Plasmodium)</taxon>
    </lineage>
</organism>
<evidence type="ECO:0000313" key="6">
    <source>
        <dbReference type="Proteomes" id="UP000195012"/>
    </source>
</evidence>
<feature type="domain" description="Schizont-infected cell agglutination extracellular alpha" evidence="4">
    <location>
        <begin position="31"/>
        <end position="206"/>
    </location>
</feature>